<dbReference type="Gene3D" id="2.60.40.10">
    <property type="entry name" value="Immunoglobulins"/>
    <property type="match status" value="1"/>
</dbReference>
<dbReference type="GeneID" id="8745400"/>
<dbReference type="OrthoDB" id="205968at2157"/>
<gene>
    <name evidence="1" type="ordered locus">Htur_4581</name>
</gene>
<proteinExistence type="predicted"/>
<dbReference type="HOGENOM" id="CLU_046088_0_0_2"/>
<dbReference type="EMBL" id="CP001862">
    <property type="protein sequence ID" value="ADB63372.1"/>
    <property type="molecule type" value="Genomic_DNA"/>
</dbReference>
<dbReference type="RefSeq" id="WP_012945616.1">
    <property type="nucleotide sequence ID" value="NC_013745.1"/>
</dbReference>
<evidence type="ECO:0000313" key="2">
    <source>
        <dbReference type="Proteomes" id="UP000001903"/>
    </source>
</evidence>
<name>D2S1X5_HALTV</name>
<evidence type="ECO:0000313" key="1">
    <source>
        <dbReference type="EMBL" id="ADB63372.1"/>
    </source>
</evidence>
<protein>
    <recommendedName>
        <fullName evidence="3">CARDB domain-containing protein</fullName>
    </recommendedName>
</protein>
<geneLocation type="plasmid" evidence="1 2">
    <name>pHTUR02</name>
</geneLocation>
<accession>D2S1X5</accession>
<dbReference type="InterPro" id="IPR013783">
    <property type="entry name" value="Ig-like_fold"/>
</dbReference>
<keyword evidence="1" id="KW-0614">Plasmid</keyword>
<sequence length="345" mass="37150">MQFRTYPVRTNDTFPVRLETASDVAEAMVTVAGVDPCDSQYVSPDRDQTLTVQPRTTVIFEVDAELLKQQGTTHWYVDGDYVTTPAGPWPSTYFAEIGREIFTHTFDSEGTHLVDTAVVADEGNSASRWEVTVADNGAAPPTVNASRPATSELAADETTTLELEVLSHSTELNRVVWWMTQSDVILDVSDIEGRSDTASVTVDGGCHTCQIEAWVIDENNMFTAVNPWVFEGFDAADDGGGGNEGNVAVSIQGTNSPVTGGEVLEVTAAIENTGSSEVTRTVDLVVGEDPETVDSRTVTIPAGGTKRFTLVFETYPVKQDDSFPVRVEAEGSSDVRTVTAYGTES</sequence>
<dbReference type="AlphaFoldDB" id="D2S1X5"/>
<keyword evidence="2" id="KW-1185">Reference proteome</keyword>
<dbReference type="Proteomes" id="UP000001903">
    <property type="component" value="Plasmid pHTUR02"/>
</dbReference>
<organism evidence="1 2">
    <name type="scientific">Haloterrigena turkmenica (strain ATCC 51198 / DSM 5511 / JCM 9101 / NCIMB 13204 / VKM B-1734 / 4k)</name>
    <name type="common">Halococcus turkmenicus</name>
    <dbReference type="NCBI Taxonomy" id="543526"/>
    <lineage>
        <taxon>Archaea</taxon>
        <taxon>Methanobacteriati</taxon>
        <taxon>Methanobacteriota</taxon>
        <taxon>Stenosarchaea group</taxon>
        <taxon>Halobacteria</taxon>
        <taxon>Halobacteriales</taxon>
        <taxon>Natrialbaceae</taxon>
        <taxon>Haloterrigena</taxon>
    </lineage>
</organism>
<dbReference type="KEGG" id="htu:Htur_4581"/>
<evidence type="ECO:0008006" key="3">
    <source>
        <dbReference type="Google" id="ProtNLM"/>
    </source>
</evidence>
<reference evidence="1 2" key="1">
    <citation type="journal article" date="2010" name="Stand. Genomic Sci.">
        <title>Complete genome sequence of Haloterrigena turkmenica type strain (4k).</title>
        <authorList>
            <person name="Saunders E."/>
            <person name="Tindall B.J."/>
            <person name="Fahnrich R."/>
            <person name="Lapidus A."/>
            <person name="Copeland A."/>
            <person name="Del Rio T.G."/>
            <person name="Lucas S."/>
            <person name="Chen F."/>
            <person name="Tice H."/>
            <person name="Cheng J.F."/>
            <person name="Han C."/>
            <person name="Detter J.C."/>
            <person name="Bruce D."/>
            <person name="Goodwin L."/>
            <person name="Chain P."/>
            <person name="Pitluck S."/>
            <person name="Pati A."/>
            <person name="Ivanova N."/>
            <person name="Mavromatis K."/>
            <person name="Chen A."/>
            <person name="Palaniappan K."/>
            <person name="Land M."/>
            <person name="Hauser L."/>
            <person name="Chang Y.J."/>
            <person name="Jeffries C.D."/>
            <person name="Brettin T."/>
            <person name="Rohde M."/>
            <person name="Goker M."/>
            <person name="Bristow J."/>
            <person name="Eisen J.A."/>
            <person name="Markowitz V."/>
            <person name="Hugenholtz P."/>
            <person name="Klenk H.P."/>
            <person name="Kyrpides N.C."/>
        </authorList>
    </citation>
    <scope>NUCLEOTIDE SEQUENCE [LARGE SCALE GENOMIC DNA]</scope>
    <source>
        <strain evidence="2">ATCC 51198 / DSM 5511 / JCM 9101 / NCIMB 13204 / VKM B-1734 / 4k</strain>
    </source>
</reference>